<evidence type="ECO:0000256" key="2">
    <source>
        <dbReference type="ARBA" id="ARBA00022448"/>
    </source>
</evidence>
<keyword evidence="3" id="KW-0812">Transmembrane</keyword>
<name>A0A5E4RPS6_9BURK</name>
<dbReference type="AlphaFoldDB" id="A0A5E4RPS6"/>
<evidence type="ECO:0000313" key="7">
    <source>
        <dbReference type="EMBL" id="VVD64392.1"/>
    </source>
</evidence>
<gene>
    <name evidence="7" type="ORF">PCE31106_00265</name>
</gene>
<keyword evidence="6" id="KW-0732">Signal</keyword>
<feature type="chain" id="PRO_5022893264" description="Porin" evidence="6">
    <location>
        <begin position="42"/>
        <end position="496"/>
    </location>
</feature>
<keyword evidence="3" id="KW-0406">Ion transport</keyword>
<dbReference type="SUPFAM" id="SSF56935">
    <property type="entry name" value="Porins"/>
    <property type="match status" value="1"/>
</dbReference>
<evidence type="ECO:0000256" key="3">
    <source>
        <dbReference type="ARBA" id="ARBA00023114"/>
    </source>
</evidence>
<evidence type="ECO:0000256" key="5">
    <source>
        <dbReference type="SAM" id="MobiDB-lite"/>
    </source>
</evidence>
<proteinExistence type="inferred from homology"/>
<feature type="region of interest" description="Disordered" evidence="5">
    <location>
        <begin position="69"/>
        <end position="93"/>
    </location>
</feature>
<evidence type="ECO:0000256" key="6">
    <source>
        <dbReference type="SAM" id="SignalP"/>
    </source>
</evidence>
<comment type="similarity">
    <text evidence="1">Belongs to the alphaproteobacteria porin family.</text>
</comment>
<dbReference type="Pfam" id="PF02530">
    <property type="entry name" value="Porin_2"/>
    <property type="match status" value="1"/>
</dbReference>
<dbReference type="GO" id="GO:0015288">
    <property type="term" value="F:porin activity"/>
    <property type="evidence" value="ECO:0007669"/>
    <property type="project" value="UniProtKB-KW"/>
</dbReference>
<evidence type="ECO:0000256" key="4">
    <source>
        <dbReference type="ARBA" id="ARBA00023136"/>
    </source>
</evidence>
<dbReference type="GO" id="GO:0046930">
    <property type="term" value="C:pore complex"/>
    <property type="evidence" value="ECO:0007669"/>
    <property type="project" value="UniProtKB-KW"/>
</dbReference>
<reference evidence="7 8" key="1">
    <citation type="submission" date="2019-08" db="EMBL/GenBank/DDBJ databases">
        <authorList>
            <person name="Peeters C."/>
        </authorList>
    </citation>
    <scope>NUCLEOTIDE SEQUENCE [LARGE SCALE GENOMIC DNA]</scope>
    <source>
        <strain evidence="7 8">LMG 31106</strain>
    </source>
</reference>
<organism evidence="7 8">
    <name type="scientific">Pandoraea cepalis</name>
    <dbReference type="NCBI Taxonomy" id="2508294"/>
    <lineage>
        <taxon>Bacteria</taxon>
        <taxon>Pseudomonadati</taxon>
        <taxon>Pseudomonadota</taxon>
        <taxon>Betaproteobacteria</taxon>
        <taxon>Burkholderiales</taxon>
        <taxon>Burkholderiaceae</taxon>
        <taxon>Pandoraea</taxon>
    </lineage>
</organism>
<accession>A0A5E4RPS6</accession>
<feature type="signal peptide" evidence="6">
    <location>
        <begin position="1"/>
        <end position="41"/>
    </location>
</feature>
<dbReference type="EMBL" id="CABPSL010000001">
    <property type="protein sequence ID" value="VVD64392.1"/>
    <property type="molecule type" value="Genomic_DNA"/>
</dbReference>
<keyword evidence="4" id="KW-0472">Membrane</keyword>
<evidence type="ECO:0008006" key="9">
    <source>
        <dbReference type="Google" id="ProtNLM"/>
    </source>
</evidence>
<protein>
    <recommendedName>
        <fullName evidence="9">Porin</fullName>
    </recommendedName>
</protein>
<dbReference type="OrthoDB" id="190887at2"/>
<sequence>MKRWAKLPKRRERRSKLDKSLSAKVLCCAIAGLGAMPAAHADDMSKLQAEIHDLSVRLDQLKMAQSQTAKNPVAATVAQAPTESLPPTKAEQMSISDQYIRRGAMPGSFIVPGTDTSLSIGGFINFQGIYDPTENLGPKFAIGNLDPAGSNARAQSARTFHFQDKVSRLVVGSSTPSPYGNITTNFGLDFYGFVSGGDNNQALQNNSWGARVVTAYGTIGGFLVGMANSNFIDDPDAVETFDNAGQAGLPAARTPQVRYTLPLGKGSAVSFALENPQTGYQDTRGNIEAVTKSNPFPDLSVKYEREAAWGHFQVSGIARELGFTDQNGSRTTKLAGAMLMGATFNLPKAGGGYGRDNFGGQVWYGALGRYIPDDFGANTASVLAINNGTAANPTGATDVQIQPELGGGLFFQHWWTDKLRSNIGFGYNHQRLASFLPADPQNAVTTKTVHLNLIYRPFRTVDVGIEVMWGQKTFQNSTGLSAATAKRIEAGGIWHF</sequence>
<dbReference type="InterPro" id="IPR003684">
    <property type="entry name" value="Porin_alphabac"/>
</dbReference>
<keyword evidence="2" id="KW-0813">Transport</keyword>
<evidence type="ECO:0000256" key="1">
    <source>
        <dbReference type="ARBA" id="ARBA00009521"/>
    </source>
</evidence>
<evidence type="ECO:0000313" key="8">
    <source>
        <dbReference type="Proteomes" id="UP000384354"/>
    </source>
</evidence>
<dbReference type="Proteomes" id="UP000384354">
    <property type="component" value="Unassembled WGS sequence"/>
</dbReference>
<keyword evidence="3" id="KW-0626">Porin</keyword>